<dbReference type="CDD" id="cd16833">
    <property type="entry name" value="YfiH"/>
    <property type="match status" value="1"/>
</dbReference>
<comment type="cofactor">
    <cofactor evidence="2">
        <name>Zn(2+)</name>
        <dbReference type="ChEBI" id="CHEBI:29105"/>
    </cofactor>
</comment>
<name>A0A248TD05_9BACI</name>
<comment type="catalytic activity">
    <reaction evidence="1">
        <text>inosine + phosphate = alpha-D-ribose 1-phosphate + hypoxanthine</text>
        <dbReference type="Rhea" id="RHEA:27646"/>
        <dbReference type="ChEBI" id="CHEBI:17368"/>
        <dbReference type="ChEBI" id="CHEBI:17596"/>
        <dbReference type="ChEBI" id="CHEBI:43474"/>
        <dbReference type="ChEBI" id="CHEBI:57720"/>
        <dbReference type="EC" id="2.4.2.1"/>
    </reaction>
    <physiologicalReaction direction="left-to-right" evidence="1">
        <dbReference type="Rhea" id="RHEA:27647"/>
    </physiologicalReaction>
</comment>
<dbReference type="GO" id="GO:0005507">
    <property type="term" value="F:copper ion binding"/>
    <property type="evidence" value="ECO:0007669"/>
    <property type="project" value="TreeGrafter"/>
</dbReference>
<keyword evidence="6" id="KW-0479">Metal-binding</keyword>
<gene>
    <name evidence="13" type="ORF">CKF48_01010</name>
</gene>
<evidence type="ECO:0000256" key="3">
    <source>
        <dbReference type="ARBA" id="ARBA00003215"/>
    </source>
</evidence>
<dbReference type="RefSeq" id="WP_095369604.1">
    <property type="nucleotide sequence ID" value="NZ_CP022983.1"/>
</dbReference>
<comment type="catalytic activity">
    <reaction evidence="11">
        <text>S-methyl-5'-thioadenosine + phosphate = 5-(methylsulfanyl)-alpha-D-ribose 1-phosphate + adenine</text>
        <dbReference type="Rhea" id="RHEA:11852"/>
        <dbReference type="ChEBI" id="CHEBI:16708"/>
        <dbReference type="ChEBI" id="CHEBI:17509"/>
        <dbReference type="ChEBI" id="CHEBI:43474"/>
        <dbReference type="ChEBI" id="CHEBI:58533"/>
        <dbReference type="EC" id="2.4.2.28"/>
    </reaction>
    <physiologicalReaction direction="left-to-right" evidence="11">
        <dbReference type="Rhea" id="RHEA:11853"/>
    </physiologicalReaction>
</comment>
<keyword evidence="14" id="KW-1185">Reference proteome</keyword>
<evidence type="ECO:0000256" key="10">
    <source>
        <dbReference type="ARBA" id="ARBA00048968"/>
    </source>
</evidence>
<dbReference type="GO" id="GO:0017061">
    <property type="term" value="F:S-methyl-5-thioadenosine phosphorylase activity"/>
    <property type="evidence" value="ECO:0007669"/>
    <property type="project" value="UniProtKB-EC"/>
</dbReference>
<dbReference type="AlphaFoldDB" id="A0A248TD05"/>
<keyword evidence="8" id="KW-0862">Zinc</keyword>
<evidence type="ECO:0000256" key="9">
    <source>
        <dbReference type="ARBA" id="ARBA00047989"/>
    </source>
</evidence>
<organism evidence="13 14">
    <name type="scientific">Cytobacillus kochii</name>
    <dbReference type="NCBI Taxonomy" id="859143"/>
    <lineage>
        <taxon>Bacteria</taxon>
        <taxon>Bacillati</taxon>
        <taxon>Bacillota</taxon>
        <taxon>Bacilli</taxon>
        <taxon>Bacillales</taxon>
        <taxon>Bacillaceae</taxon>
        <taxon>Cytobacillus</taxon>
    </lineage>
</organism>
<dbReference type="Proteomes" id="UP000215137">
    <property type="component" value="Chromosome"/>
</dbReference>
<evidence type="ECO:0000313" key="13">
    <source>
        <dbReference type="EMBL" id="ASV66029.1"/>
    </source>
</evidence>
<evidence type="ECO:0000256" key="11">
    <source>
        <dbReference type="ARBA" id="ARBA00049893"/>
    </source>
</evidence>
<dbReference type="PANTHER" id="PTHR30616:SF2">
    <property type="entry name" value="PURINE NUCLEOSIDE PHOSPHORYLASE LACC1"/>
    <property type="match status" value="1"/>
</dbReference>
<dbReference type="GO" id="GO:0016787">
    <property type="term" value="F:hydrolase activity"/>
    <property type="evidence" value="ECO:0007669"/>
    <property type="project" value="UniProtKB-KW"/>
</dbReference>
<dbReference type="InterPro" id="IPR011324">
    <property type="entry name" value="Cytotoxic_necrot_fac-like_cat"/>
</dbReference>
<dbReference type="NCBIfam" id="TIGR00726">
    <property type="entry name" value="peptidoglycan editing factor PgeF"/>
    <property type="match status" value="1"/>
</dbReference>
<dbReference type="Pfam" id="PF02578">
    <property type="entry name" value="Cu-oxidase_4"/>
    <property type="match status" value="1"/>
</dbReference>
<accession>A0A248TD05</accession>
<evidence type="ECO:0000256" key="1">
    <source>
        <dbReference type="ARBA" id="ARBA00000553"/>
    </source>
</evidence>
<evidence type="ECO:0000256" key="8">
    <source>
        <dbReference type="ARBA" id="ARBA00022833"/>
    </source>
</evidence>
<evidence type="ECO:0000256" key="12">
    <source>
        <dbReference type="RuleBase" id="RU361274"/>
    </source>
</evidence>
<evidence type="ECO:0000256" key="7">
    <source>
        <dbReference type="ARBA" id="ARBA00022801"/>
    </source>
</evidence>
<reference evidence="13 14" key="1">
    <citation type="submission" date="2017-08" db="EMBL/GenBank/DDBJ databases">
        <title>Complete Genome Sequence of Bacillus kochii Oregon-R-modENCODE STRAIN BDGP4, isolated from Drosophila melanogaster gut.</title>
        <authorList>
            <person name="Wan K.H."/>
            <person name="Yu C."/>
            <person name="Park S."/>
            <person name="Hammonds A.S."/>
            <person name="Booth B.W."/>
            <person name="Celniker S.E."/>
        </authorList>
    </citation>
    <scope>NUCLEOTIDE SEQUENCE [LARGE SCALE GENOMIC DNA]</scope>
    <source>
        <strain evidence="13 14">BDGP4</strain>
    </source>
</reference>
<comment type="function">
    <text evidence="3">Purine nucleoside enzyme that catalyzes the phosphorolysis of adenosine and inosine nucleosides, yielding D-ribose 1-phosphate and the respective free bases, adenine and hypoxanthine. Also catalyzes the phosphorolysis of S-methyl-5'-thioadenosine into adenine and S-methyl-5-thio-alpha-D-ribose 1-phosphate. Also has adenosine deaminase activity.</text>
</comment>
<dbReference type="SUPFAM" id="SSF64438">
    <property type="entry name" value="CNF1/YfiH-like putative cysteine hydrolases"/>
    <property type="match status" value="1"/>
</dbReference>
<evidence type="ECO:0000256" key="2">
    <source>
        <dbReference type="ARBA" id="ARBA00001947"/>
    </source>
</evidence>
<comment type="catalytic activity">
    <reaction evidence="9">
        <text>adenosine + H2O + H(+) = inosine + NH4(+)</text>
        <dbReference type="Rhea" id="RHEA:24408"/>
        <dbReference type="ChEBI" id="CHEBI:15377"/>
        <dbReference type="ChEBI" id="CHEBI:15378"/>
        <dbReference type="ChEBI" id="CHEBI:16335"/>
        <dbReference type="ChEBI" id="CHEBI:17596"/>
        <dbReference type="ChEBI" id="CHEBI:28938"/>
        <dbReference type="EC" id="3.5.4.4"/>
    </reaction>
    <physiologicalReaction direction="left-to-right" evidence="9">
        <dbReference type="Rhea" id="RHEA:24409"/>
    </physiologicalReaction>
</comment>
<dbReference type="InterPro" id="IPR003730">
    <property type="entry name" value="Cu_polyphenol_OxRdtase"/>
</dbReference>
<evidence type="ECO:0000313" key="14">
    <source>
        <dbReference type="Proteomes" id="UP000215137"/>
    </source>
</evidence>
<evidence type="ECO:0000256" key="5">
    <source>
        <dbReference type="ARBA" id="ARBA00022679"/>
    </source>
</evidence>
<dbReference type="OrthoDB" id="4279at2"/>
<dbReference type="EMBL" id="CP022983">
    <property type="protein sequence ID" value="ASV66029.1"/>
    <property type="molecule type" value="Genomic_DNA"/>
</dbReference>
<keyword evidence="7" id="KW-0378">Hydrolase</keyword>
<keyword evidence="5" id="KW-0808">Transferase</keyword>
<dbReference type="PANTHER" id="PTHR30616">
    <property type="entry name" value="UNCHARACTERIZED PROTEIN YFIH"/>
    <property type="match status" value="1"/>
</dbReference>
<dbReference type="KEGG" id="bko:CKF48_01010"/>
<evidence type="ECO:0000256" key="6">
    <source>
        <dbReference type="ARBA" id="ARBA00022723"/>
    </source>
</evidence>
<comment type="similarity">
    <text evidence="4 12">Belongs to the purine nucleoside phosphorylase YfiH/LACC1 family.</text>
</comment>
<evidence type="ECO:0000256" key="4">
    <source>
        <dbReference type="ARBA" id="ARBA00007353"/>
    </source>
</evidence>
<dbReference type="InterPro" id="IPR038371">
    <property type="entry name" value="Cu_polyphenol_OxRdtase_sf"/>
</dbReference>
<dbReference type="Gene3D" id="3.60.140.10">
    <property type="entry name" value="CNF1/YfiH-like putative cysteine hydrolases"/>
    <property type="match status" value="1"/>
</dbReference>
<proteinExistence type="inferred from homology"/>
<protein>
    <recommendedName>
        <fullName evidence="12">Purine nucleoside phosphorylase</fullName>
    </recommendedName>
</protein>
<sequence>MEPFQLTNEKYLIIKHWFEKYGLTCGFTTKNDGYSDKAYTSQNFGFHVGDQQVHVIQNRIALAQELQFPLENWVGAEQTHGVHIEYVQTKDRGKGAKEYDTSFAATDALFTDEKDLLLTMCYADCIPLYFFHPKSQHMAVAHAGWKGTVFEIAKNAIDAFREKGIHPQEVEVVIGPGICRSCYIVDNYVINKVNDCLGEIAPSVYNEIAKGQYQLDLKRCNQLILQKYGVLRDNIHTTEYCTSCHESLFFSHRRDDGKTGRLMSFIGLREEE</sequence>
<comment type="catalytic activity">
    <reaction evidence="10">
        <text>adenosine + phosphate = alpha-D-ribose 1-phosphate + adenine</text>
        <dbReference type="Rhea" id="RHEA:27642"/>
        <dbReference type="ChEBI" id="CHEBI:16335"/>
        <dbReference type="ChEBI" id="CHEBI:16708"/>
        <dbReference type="ChEBI" id="CHEBI:43474"/>
        <dbReference type="ChEBI" id="CHEBI:57720"/>
        <dbReference type="EC" id="2.4.2.1"/>
    </reaction>
    <physiologicalReaction direction="left-to-right" evidence="10">
        <dbReference type="Rhea" id="RHEA:27643"/>
    </physiologicalReaction>
</comment>